<proteinExistence type="predicted"/>
<keyword evidence="2" id="KW-1185">Reference proteome</keyword>
<organism evidence="1 2">
    <name type="scientific">Athelia psychrophila</name>
    <dbReference type="NCBI Taxonomy" id="1759441"/>
    <lineage>
        <taxon>Eukaryota</taxon>
        <taxon>Fungi</taxon>
        <taxon>Dikarya</taxon>
        <taxon>Basidiomycota</taxon>
        <taxon>Agaricomycotina</taxon>
        <taxon>Agaricomycetes</taxon>
        <taxon>Agaricomycetidae</taxon>
        <taxon>Atheliales</taxon>
        <taxon>Atheliaceae</taxon>
        <taxon>Athelia</taxon>
    </lineage>
</organism>
<dbReference type="Proteomes" id="UP000076532">
    <property type="component" value="Unassembled WGS sequence"/>
</dbReference>
<name>A0A166KJP4_9AGAM</name>
<sequence length="54" mass="5956">MLLEGGADINIQSGVPAMTALQAATATGRYQTQRLLIQWQGMLGLERQQRVLAW</sequence>
<evidence type="ECO:0000313" key="1">
    <source>
        <dbReference type="EMBL" id="KZP21974.1"/>
    </source>
</evidence>
<dbReference type="EMBL" id="KV417543">
    <property type="protein sequence ID" value="KZP21974.1"/>
    <property type="molecule type" value="Genomic_DNA"/>
</dbReference>
<protein>
    <submittedName>
        <fullName evidence="1">Uncharacterized protein</fullName>
    </submittedName>
</protein>
<gene>
    <name evidence="1" type="ORF">FIBSPDRAFT_860144</name>
</gene>
<dbReference type="AlphaFoldDB" id="A0A166KJP4"/>
<reference evidence="1 2" key="1">
    <citation type="journal article" date="2016" name="Mol. Biol. Evol.">
        <title>Comparative Genomics of Early-Diverging Mushroom-Forming Fungi Provides Insights into the Origins of Lignocellulose Decay Capabilities.</title>
        <authorList>
            <person name="Nagy L.G."/>
            <person name="Riley R."/>
            <person name="Tritt A."/>
            <person name="Adam C."/>
            <person name="Daum C."/>
            <person name="Floudas D."/>
            <person name="Sun H."/>
            <person name="Yadav J.S."/>
            <person name="Pangilinan J."/>
            <person name="Larsson K.H."/>
            <person name="Matsuura K."/>
            <person name="Barry K."/>
            <person name="Labutti K."/>
            <person name="Kuo R."/>
            <person name="Ohm R.A."/>
            <person name="Bhattacharya S.S."/>
            <person name="Shirouzu T."/>
            <person name="Yoshinaga Y."/>
            <person name="Martin F.M."/>
            <person name="Grigoriev I.V."/>
            <person name="Hibbett D.S."/>
        </authorList>
    </citation>
    <scope>NUCLEOTIDE SEQUENCE [LARGE SCALE GENOMIC DNA]</scope>
    <source>
        <strain evidence="1 2">CBS 109695</strain>
    </source>
</reference>
<accession>A0A166KJP4</accession>
<evidence type="ECO:0000313" key="2">
    <source>
        <dbReference type="Proteomes" id="UP000076532"/>
    </source>
</evidence>